<feature type="compositionally biased region" description="Basic and acidic residues" evidence="2">
    <location>
        <begin position="157"/>
        <end position="168"/>
    </location>
</feature>
<sequence>MKRSRLAVETSLRIKQRSPIHADLAEILITKSLGCFCLLSPREEEVKRQLKAYHVSLLTSLAELQSTARALQTQLAMKEAKQRRLLLLQDEYRKKEEELLSLLSSSSSPPPLLDEQKEEEENRGEEGKEEEEGSGEEEEDSREGKKKPSTAKSKKKKIEERREALAMERRRKKSKEREESVRREIEELSLSILQEHQHLQKVAL</sequence>
<dbReference type="AlphaFoldDB" id="A0A2C6JTM3"/>
<dbReference type="GeneID" id="94434531"/>
<accession>A0A2C6JTM3</accession>
<organism evidence="3 4">
    <name type="scientific">Cystoisospora suis</name>
    <dbReference type="NCBI Taxonomy" id="483139"/>
    <lineage>
        <taxon>Eukaryota</taxon>
        <taxon>Sar</taxon>
        <taxon>Alveolata</taxon>
        <taxon>Apicomplexa</taxon>
        <taxon>Conoidasida</taxon>
        <taxon>Coccidia</taxon>
        <taxon>Eucoccidiorida</taxon>
        <taxon>Eimeriorina</taxon>
        <taxon>Sarcocystidae</taxon>
        <taxon>Cystoisospora</taxon>
    </lineage>
</organism>
<dbReference type="OrthoDB" id="348317at2759"/>
<name>A0A2C6JTM3_9APIC</name>
<proteinExistence type="predicted"/>
<feature type="compositionally biased region" description="Acidic residues" evidence="2">
    <location>
        <begin position="116"/>
        <end position="141"/>
    </location>
</feature>
<dbReference type="VEuPathDB" id="ToxoDB:CSUI_011219"/>
<feature type="region of interest" description="Disordered" evidence="2">
    <location>
        <begin position="99"/>
        <end position="183"/>
    </location>
</feature>
<feature type="coiled-coil region" evidence="1">
    <location>
        <begin position="61"/>
        <end position="98"/>
    </location>
</feature>
<evidence type="ECO:0000256" key="2">
    <source>
        <dbReference type="SAM" id="MobiDB-lite"/>
    </source>
</evidence>
<gene>
    <name evidence="3" type="ORF">CSUI_011219</name>
</gene>
<keyword evidence="1" id="KW-0175">Coiled coil</keyword>
<evidence type="ECO:0000313" key="3">
    <source>
        <dbReference type="EMBL" id="PHJ14970.1"/>
    </source>
</evidence>
<feature type="non-terminal residue" evidence="3">
    <location>
        <position position="204"/>
    </location>
</feature>
<dbReference type="RefSeq" id="XP_067916704.1">
    <property type="nucleotide sequence ID" value="XM_068071320.1"/>
</dbReference>
<dbReference type="EMBL" id="MIGC01010181">
    <property type="protein sequence ID" value="PHJ14970.1"/>
    <property type="molecule type" value="Genomic_DNA"/>
</dbReference>
<feature type="compositionally biased region" description="Basic residues" evidence="2">
    <location>
        <begin position="144"/>
        <end position="156"/>
    </location>
</feature>
<reference evidence="3 4" key="1">
    <citation type="journal article" date="2017" name="Int. J. Parasitol.">
        <title>The genome of the protozoan parasite Cystoisospora suis and a reverse vaccinology approach to identify vaccine candidates.</title>
        <authorList>
            <person name="Palmieri N."/>
            <person name="Shrestha A."/>
            <person name="Ruttkowski B."/>
            <person name="Beck T."/>
            <person name="Vogl C."/>
            <person name="Tomley F."/>
            <person name="Blake D.P."/>
            <person name="Joachim A."/>
        </authorList>
    </citation>
    <scope>NUCLEOTIDE SEQUENCE [LARGE SCALE GENOMIC DNA]</scope>
    <source>
        <strain evidence="3 4">Wien I</strain>
    </source>
</reference>
<evidence type="ECO:0000256" key="1">
    <source>
        <dbReference type="SAM" id="Coils"/>
    </source>
</evidence>
<dbReference type="Proteomes" id="UP000221165">
    <property type="component" value="Unassembled WGS sequence"/>
</dbReference>
<comment type="caution">
    <text evidence="3">The sequence shown here is derived from an EMBL/GenBank/DDBJ whole genome shotgun (WGS) entry which is preliminary data.</text>
</comment>
<protein>
    <submittedName>
        <fullName evidence="3">Uncharacterized protein</fullName>
    </submittedName>
</protein>
<evidence type="ECO:0000313" key="4">
    <source>
        <dbReference type="Proteomes" id="UP000221165"/>
    </source>
</evidence>
<keyword evidence="4" id="KW-1185">Reference proteome</keyword>